<comment type="similarity">
    <text evidence="1">Belongs to the transferase hexapeptide repeat family.</text>
</comment>
<name>A0A8J7SJ28_9PROT</name>
<keyword evidence="3" id="KW-1185">Reference proteome</keyword>
<evidence type="ECO:0000313" key="2">
    <source>
        <dbReference type="EMBL" id="MBP5857438.1"/>
    </source>
</evidence>
<organism evidence="2 3">
    <name type="scientific">Marivibrio halodurans</name>
    <dbReference type="NCBI Taxonomy" id="2039722"/>
    <lineage>
        <taxon>Bacteria</taxon>
        <taxon>Pseudomonadati</taxon>
        <taxon>Pseudomonadota</taxon>
        <taxon>Alphaproteobacteria</taxon>
        <taxon>Rhodospirillales</taxon>
        <taxon>Rhodospirillaceae</taxon>
        <taxon>Marivibrio</taxon>
    </lineage>
</organism>
<dbReference type="RefSeq" id="WP_210682021.1">
    <property type="nucleotide sequence ID" value="NZ_JAGMWN010000004.1"/>
</dbReference>
<dbReference type="InterPro" id="IPR050179">
    <property type="entry name" value="Trans_hexapeptide_repeat"/>
</dbReference>
<dbReference type="EMBL" id="JAGMWN010000004">
    <property type="protein sequence ID" value="MBP5857438.1"/>
    <property type="molecule type" value="Genomic_DNA"/>
</dbReference>
<dbReference type="Gene3D" id="2.160.10.10">
    <property type="entry name" value="Hexapeptide repeat proteins"/>
    <property type="match status" value="1"/>
</dbReference>
<evidence type="ECO:0008006" key="4">
    <source>
        <dbReference type="Google" id="ProtNLM"/>
    </source>
</evidence>
<comment type="caution">
    <text evidence="2">The sequence shown here is derived from an EMBL/GenBank/DDBJ whole genome shotgun (WGS) entry which is preliminary data.</text>
</comment>
<dbReference type="SUPFAM" id="SSF51161">
    <property type="entry name" value="Trimeric LpxA-like enzymes"/>
    <property type="match status" value="1"/>
</dbReference>
<evidence type="ECO:0000256" key="1">
    <source>
        <dbReference type="ARBA" id="ARBA00007274"/>
    </source>
</evidence>
<dbReference type="PANTHER" id="PTHR43300">
    <property type="entry name" value="ACETYLTRANSFERASE"/>
    <property type="match status" value="1"/>
</dbReference>
<protein>
    <recommendedName>
        <fullName evidence="4">Sugar O-acyltransferase, sialic acid O-acetyltransferase NeuD family</fullName>
    </recommendedName>
</protein>
<accession>A0A8J7SJ28</accession>
<gene>
    <name evidence="2" type="ORF">KAJ83_10500</name>
</gene>
<dbReference type="AlphaFoldDB" id="A0A8J7SJ28"/>
<dbReference type="InterPro" id="IPR011004">
    <property type="entry name" value="Trimer_LpxA-like_sf"/>
</dbReference>
<dbReference type="Proteomes" id="UP000672602">
    <property type="component" value="Unassembled WGS sequence"/>
</dbReference>
<proteinExistence type="inferred from homology"/>
<reference evidence="2" key="1">
    <citation type="submission" date="2021-04" db="EMBL/GenBank/DDBJ databases">
        <authorList>
            <person name="Zhang D.-C."/>
        </authorList>
    </citation>
    <scope>NUCLEOTIDE SEQUENCE</scope>
    <source>
        <strain evidence="2">CGMCC 1.15697</strain>
    </source>
</reference>
<evidence type="ECO:0000313" key="3">
    <source>
        <dbReference type="Proteomes" id="UP000672602"/>
    </source>
</evidence>
<sequence length="229" mass="24778">MKRPFLVFGTSALSRLLLELADPRDRALLVGFTVDRAYMIAREFRGYPVYAFEDILGRFPPGAFDIVAPLRYAAMNRERQRIFERVIEAGYEMPGYVHPSSRVSDRARLGRNVILFEDNIVRAGAVLDDNAFLWNRVLVDEGAEVGAHCFLAGGSVVERSARVGRNSFIGPKGVVATARSVGAHCLIGSGALIARDCRDASVYGPAAALYGADGPNGRDGGRTATVSKG</sequence>